<feature type="region of interest" description="Disordered" evidence="1">
    <location>
        <begin position="337"/>
        <end position="418"/>
    </location>
</feature>
<proteinExistence type="predicted"/>
<evidence type="ECO:0000313" key="3">
    <source>
        <dbReference type="EMBL" id="CAG2190521.1"/>
    </source>
</evidence>
<dbReference type="EMBL" id="CAJPWZ010000334">
    <property type="protein sequence ID" value="CAG2190521.1"/>
    <property type="molecule type" value="Genomic_DNA"/>
</dbReference>
<feature type="domain" description="C2H2-type" evidence="2">
    <location>
        <begin position="25"/>
        <end position="48"/>
    </location>
</feature>
<keyword evidence="4" id="KW-1185">Reference proteome</keyword>
<evidence type="ECO:0000313" key="4">
    <source>
        <dbReference type="Proteomes" id="UP000683360"/>
    </source>
</evidence>
<gene>
    <name evidence="3" type="ORF">MEDL_5815</name>
</gene>
<name>A0A8S3Q5L4_MYTED</name>
<comment type="caution">
    <text evidence="3">The sequence shown here is derived from an EMBL/GenBank/DDBJ whole genome shotgun (WGS) entry which is preliminary data.</text>
</comment>
<feature type="compositionally biased region" description="Polar residues" evidence="1">
    <location>
        <begin position="337"/>
        <end position="346"/>
    </location>
</feature>
<reference evidence="3" key="1">
    <citation type="submission" date="2021-03" db="EMBL/GenBank/DDBJ databases">
        <authorList>
            <person name="Bekaert M."/>
        </authorList>
    </citation>
    <scope>NUCLEOTIDE SEQUENCE</scope>
</reference>
<dbReference type="PROSITE" id="PS00028">
    <property type="entry name" value="ZINC_FINGER_C2H2_1"/>
    <property type="match status" value="2"/>
</dbReference>
<dbReference type="PANTHER" id="PTHR46664:SF1">
    <property type="entry name" value="ATM INTERACTOR"/>
    <property type="match status" value="1"/>
</dbReference>
<dbReference type="OrthoDB" id="6354171at2759"/>
<dbReference type="AlphaFoldDB" id="A0A8S3Q5L4"/>
<dbReference type="GO" id="GO:0005634">
    <property type="term" value="C:nucleus"/>
    <property type="evidence" value="ECO:0007669"/>
    <property type="project" value="TreeGrafter"/>
</dbReference>
<dbReference type="PANTHER" id="PTHR46664">
    <property type="entry name" value="ATM INTERACTOR"/>
    <property type="match status" value="1"/>
</dbReference>
<dbReference type="GO" id="GO:0045944">
    <property type="term" value="P:positive regulation of transcription by RNA polymerase II"/>
    <property type="evidence" value="ECO:0007669"/>
    <property type="project" value="InterPro"/>
</dbReference>
<dbReference type="SMART" id="SM00355">
    <property type="entry name" value="ZnF_C2H2"/>
    <property type="match status" value="4"/>
</dbReference>
<feature type="compositionally biased region" description="Low complexity" evidence="1">
    <location>
        <begin position="182"/>
        <end position="191"/>
    </location>
</feature>
<accession>A0A8S3Q5L4</accession>
<dbReference type="Proteomes" id="UP000683360">
    <property type="component" value="Unassembled WGS sequence"/>
</dbReference>
<feature type="domain" description="C2H2-type" evidence="2">
    <location>
        <begin position="137"/>
        <end position="159"/>
    </location>
</feature>
<dbReference type="InterPro" id="IPR055303">
    <property type="entry name" value="ATMIN"/>
</dbReference>
<sequence>METNNVLKICPPEDSMKDCKTDIKCPIVNCDKVVFSSGSLRMHLTRSHGISESESDNALKRRIKVDPKVYKEYHCPRNDCLYNINSERHFTNMAGLKQHFLKVHAEKKFKCSKCDYGFGMEKDRKRHESHCGMKFTCTSCQCTYVSVEALRTHCNRTQHPIPEIHTKREKVDKKKAKDKNNNKTTSTNCLKDGISHQSNMRIPVILLPVPVTMMNQMTNQNKSTPTQANIQENISTDKSQASTGHLLDHDYLPNSSLDSNKQNQTMKDTESQSLNIINNVGKYNLVPMLSSAMQTVSEPRKEIAIKSKDTTTNIAQTQTLGTCILTQAMTSANIPVESSSVGTQITPKEKCAETQTGKTPKSKRGNTSHKSFSPKERINSRKKLYDKSASDFSTQKTSKTKGRQSKKESLVNPTSSTNISDNIQFSNTGLSSSEYISYNPSNTACSSVQTLNQNDMVSTGSQFSDVQGNQVEISYSSQNGERISMSTSISDFDFMQTIGVQTYSSDFQDFLLAQNDSACHMDIGTSSIGINTEKSQVNKCVGNDPSFSIDSHVQTVDFDFLANSPDPPPSTEAIHTQTQTVDLDLESIESLVSSIQTQTFDSDESSTNVQTQTKNSLSVDTQTFSDTLDSHTFLSSSMETQTTNSLSVDTQTFSESLNSNTFLSSSMETQTTNSLSVDTQTLSEALDSNTYFSSCMETQTTNSLSVNTQTLTETLDCNTFVSSSMETQTYDEFIELLSSGTQTLDYGFFQDAPLSLIDIETQTGIDRNPPLSFGTQTSVVQKETESKGTNIAFDFEINKGSRFCHDSSTSMEGDGNTDNGNNNYQSEQMEFLVSEVLEMIPVASDRSHIDSRSSAIQVDSVDIYTQGKSGINLENMDNHTQTNLDFNSNTDSHTQTALGLDTSNIETQTQSLQELTSSETQTVLQRGGVNIDLTDSHTQTTWKELNELLAELDR</sequence>
<evidence type="ECO:0000256" key="1">
    <source>
        <dbReference type="SAM" id="MobiDB-lite"/>
    </source>
</evidence>
<protein>
    <recommendedName>
        <fullName evidence="2">C2H2-type domain-containing protein</fullName>
    </recommendedName>
</protein>
<dbReference type="GO" id="GO:0000976">
    <property type="term" value="F:transcription cis-regulatory region binding"/>
    <property type="evidence" value="ECO:0007669"/>
    <property type="project" value="InterPro"/>
</dbReference>
<dbReference type="InterPro" id="IPR013087">
    <property type="entry name" value="Znf_C2H2_type"/>
</dbReference>
<evidence type="ECO:0000259" key="2">
    <source>
        <dbReference type="PROSITE" id="PS00028"/>
    </source>
</evidence>
<feature type="region of interest" description="Disordered" evidence="1">
    <location>
        <begin position="166"/>
        <end position="193"/>
    </location>
</feature>
<feature type="compositionally biased region" description="Basic and acidic residues" evidence="1">
    <location>
        <begin position="373"/>
        <end position="389"/>
    </location>
</feature>
<organism evidence="3 4">
    <name type="scientific">Mytilus edulis</name>
    <name type="common">Blue mussel</name>
    <dbReference type="NCBI Taxonomy" id="6550"/>
    <lineage>
        <taxon>Eukaryota</taxon>
        <taxon>Metazoa</taxon>
        <taxon>Spiralia</taxon>
        <taxon>Lophotrochozoa</taxon>
        <taxon>Mollusca</taxon>
        <taxon>Bivalvia</taxon>
        <taxon>Autobranchia</taxon>
        <taxon>Pteriomorphia</taxon>
        <taxon>Mytilida</taxon>
        <taxon>Mytiloidea</taxon>
        <taxon>Mytilidae</taxon>
        <taxon>Mytilinae</taxon>
        <taxon>Mytilus</taxon>
    </lineage>
</organism>
<dbReference type="GO" id="GO:0000981">
    <property type="term" value="F:DNA-binding transcription factor activity, RNA polymerase II-specific"/>
    <property type="evidence" value="ECO:0007669"/>
    <property type="project" value="TreeGrafter"/>
</dbReference>